<evidence type="ECO:0000313" key="3">
    <source>
        <dbReference type="EnsemblProtists" id="EKX36169"/>
    </source>
</evidence>
<dbReference type="OrthoDB" id="2020070at2759"/>
<dbReference type="PaxDb" id="55529-EKX36169"/>
<reference evidence="4" key="2">
    <citation type="submission" date="2012-11" db="EMBL/GenBank/DDBJ databases">
        <authorList>
            <person name="Kuo A."/>
            <person name="Curtis B.A."/>
            <person name="Tanifuji G."/>
            <person name="Burki F."/>
            <person name="Gruber A."/>
            <person name="Irimia M."/>
            <person name="Maruyama S."/>
            <person name="Arias M.C."/>
            <person name="Ball S.G."/>
            <person name="Gile G.H."/>
            <person name="Hirakawa Y."/>
            <person name="Hopkins J.F."/>
            <person name="Rensing S.A."/>
            <person name="Schmutz J."/>
            <person name="Symeonidi A."/>
            <person name="Elias M."/>
            <person name="Eveleigh R.J."/>
            <person name="Herman E.K."/>
            <person name="Klute M.J."/>
            <person name="Nakayama T."/>
            <person name="Obornik M."/>
            <person name="Reyes-Prieto A."/>
            <person name="Armbrust E.V."/>
            <person name="Aves S.J."/>
            <person name="Beiko R.G."/>
            <person name="Coutinho P."/>
            <person name="Dacks J.B."/>
            <person name="Durnford D.G."/>
            <person name="Fast N.M."/>
            <person name="Green B.R."/>
            <person name="Grisdale C."/>
            <person name="Hempe F."/>
            <person name="Henrissat B."/>
            <person name="Hoppner M.P."/>
            <person name="Ishida K.-I."/>
            <person name="Kim E."/>
            <person name="Koreny L."/>
            <person name="Kroth P.G."/>
            <person name="Liu Y."/>
            <person name="Malik S.-B."/>
            <person name="Maier U.G."/>
            <person name="McRose D."/>
            <person name="Mock T."/>
            <person name="Neilson J.A."/>
            <person name="Onodera N.T."/>
            <person name="Poole A.M."/>
            <person name="Pritham E.J."/>
            <person name="Richards T.A."/>
            <person name="Rocap G."/>
            <person name="Roy S.W."/>
            <person name="Sarai C."/>
            <person name="Schaack S."/>
            <person name="Shirato S."/>
            <person name="Slamovits C.H."/>
            <person name="Spencer D.F."/>
            <person name="Suzuki S."/>
            <person name="Worden A.Z."/>
            <person name="Zauner S."/>
            <person name="Barry K."/>
            <person name="Bell C."/>
            <person name="Bharti A.K."/>
            <person name="Crow J.A."/>
            <person name="Grimwood J."/>
            <person name="Kramer R."/>
            <person name="Lindquist E."/>
            <person name="Lucas S."/>
            <person name="Salamov A."/>
            <person name="McFadden G.I."/>
            <person name="Lane C.E."/>
            <person name="Keeling P.J."/>
            <person name="Gray M.W."/>
            <person name="Grigoriev I.V."/>
            <person name="Archibald J.M."/>
        </authorList>
    </citation>
    <scope>NUCLEOTIDE SEQUENCE</scope>
    <source>
        <strain evidence="4">CCMP2712</strain>
    </source>
</reference>
<dbReference type="KEGG" id="gtt:GUITHDRAFT_117687"/>
<organism evidence="2">
    <name type="scientific">Guillardia theta (strain CCMP2712)</name>
    <name type="common">Cryptophyte</name>
    <dbReference type="NCBI Taxonomy" id="905079"/>
    <lineage>
        <taxon>Eukaryota</taxon>
        <taxon>Cryptophyceae</taxon>
        <taxon>Pyrenomonadales</taxon>
        <taxon>Geminigeraceae</taxon>
        <taxon>Guillardia</taxon>
    </lineage>
</organism>
<reference evidence="2 4" key="1">
    <citation type="journal article" date="2012" name="Nature">
        <title>Algal genomes reveal evolutionary mosaicism and the fate of nucleomorphs.</title>
        <authorList>
            <consortium name="DOE Joint Genome Institute"/>
            <person name="Curtis B.A."/>
            <person name="Tanifuji G."/>
            <person name="Burki F."/>
            <person name="Gruber A."/>
            <person name="Irimia M."/>
            <person name="Maruyama S."/>
            <person name="Arias M.C."/>
            <person name="Ball S.G."/>
            <person name="Gile G.H."/>
            <person name="Hirakawa Y."/>
            <person name="Hopkins J.F."/>
            <person name="Kuo A."/>
            <person name="Rensing S.A."/>
            <person name="Schmutz J."/>
            <person name="Symeonidi A."/>
            <person name="Elias M."/>
            <person name="Eveleigh R.J."/>
            <person name="Herman E.K."/>
            <person name="Klute M.J."/>
            <person name="Nakayama T."/>
            <person name="Obornik M."/>
            <person name="Reyes-Prieto A."/>
            <person name="Armbrust E.V."/>
            <person name="Aves S.J."/>
            <person name="Beiko R.G."/>
            <person name="Coutinho P."/>
            <person name="Dacks J.B."/>
            <person name="Durnford D.G."/>
            <person name="Fast N.M."/>
            <person name="Green B.R."/>
            <person name="Grisdale C.J."/>
            <person name="Hempel F."/>
            <person name="Henrissat B."/>
            <person name="Hoppner M.P."/>
            <person name="Ishida K."/>
            <person name="Kim E."/>
            <person name="Koreny L."/>
            <person name="Kroth P.G."/>
            <person name="Liu Y."/>
            <person name="Malik S.B."/>
            <person name="Maier U.G."/>
            <person name="McRose D."/>
            <person name="Mock T."/>
            <person name="Neilson J.A."/>
            <person name="Onodera N.T."/>
            <person name="Poole A.M."/>
            <person name="Pritham E.J."/>
            <person name="Richards T.A."/>
            <person name="Rocap G."/>
            <person name="Roy S.W."/>
            <person name="Sarai C."/>
            <person name="Schaack S."/>
            <person name="Shirato S."/>
            <person name="Slamovits C.H."/>
            <person name="Spencer D.F."/>
            <person name="Suzuki S."/>
            <person name="Worden A.Z."/>
            <person name="Zauner S."/>
            <person name="Barry K."/>
            <person name="Bell C."/>
            <person name="Bharti A.K."/>
            <person name="Crow J.A."/>
            <person name="Grimwood J."/>
            <person name="Kramer R."/>
            <person name="Lindquist E."/>
            <person name="Lucas S."/>
            <person name="Salamov A."/>
            <person name="McFadden G.I."/>
            <person name="Lane C.E."/>
            <person name="Keeling P.J."/>
            <person name="Gray M.W."/>
            <person name="Grigoriev I.V."/>
            <person name="Archibald J.M."/>
        </authorList>
    </citation>
    <scope>NUCLEOTIDE SEQUENCE</scope>
    <source>
        <strain evidence="2 4">CCMP2712</strain>
    </source>
</reference>
<dbReference type="AlphaFoldDB" id="L1IJR3"/>
<reference evidence="3" key="3">
    <citation type="submission" date="2016-03" db="UniProtKB">
        <authorList>
            <consortium name="EnsemblProtists"/>
        </authorList>
    </citation>
    <scope>IDENTIFICATION</scope>
</reference>
<accession>L1IJR3</accession>
<dbReference type="HOGENOM" id="CLU_757474_0_0_1"/>
<dbReference type="Gene3D" id="3.90.550.10">
    <property type="entry name" value="Spore Coat Polysaccharide Biosynthesis Protein SpsA, Chain A"/>
    <property type="match status" value="1"/>
</dbReference>
<dbReference type="Proteomes" id="UP000011087">
    <property type="component" value="Unassembled WGS sequence"/>
</dbReference>
<dbReference type="RefSeq" id="XP_005823149.1">
    <property type="nucleotide sequence ID" value="XM_005823092.1"/>
</dbReference>
<keyword evidence="4" id="KW-1185">Reference proteome</keyword>
<dbReference type="PANTHER" id="PTHR33604:SF3">
    <property type="entry name" value="OSJNBA0004B13.7 PROTEIN"/>
    <property type="match status" value="1"/>
</dbReference>
<evidence type="ECO:0000256" key="1">
    <source>
        <dbReference type="SAM" id="Phobius"/>
    </source>
</evidence>
<evidence type="ECO:0000313" key="4">
    <source>
        <dbReference type="Proteomes" id="UP000011087"/>
    </source>
</evidence>
<dbReference type="PANTHER" id="PTHR33604">
    <property type="entry name" value="OSJNBA0004B13.7 PROTEIN"/>
    <property type="match status" value="1"/>
</dbReference>
<dbReference type="STRING" id="905079.L1IJR3"/>
<dbReference type="GeneID" id="17292915"/>
<keyword evidence="1" id="KW-1133">Transmembrane helix</keyword>
<keyword evidence="1" id="KW-0812">Transmembrane</keyword>
<dbReference type="EMBL" id="JH993078">
    <property type="protein sequence ID" value="EKX36169.1"/>
    <property type="molecule type" value="Genomic_DNA"/>
</dbReference>
<proteinExistence type="predicted"/>
<dbReference type="InterPro" id="IPR029044">
    <property type="entry name" value="Nucleotide-diphossugar_trans"/>
</dbReference>
<keyword evidence="1" id="KW-0472">Membrane</keyword>
<evidence type="ECO:0000313" key="2">
    <source>
        <dbReference type="EMBL" id="EKX36169.1"/>
    </source>
</evidence>
<evidence type="ECO:0008006" key="5">
    <source>
        <dbReference type="Google" id="ProtNLM"/>
    </source>
</evidence>
<feature type="transmembrane region" description="Helical" evidence="1">
    <location>
        <begin position="21"/>
        <end position="41"/>
    </location>
</feature>
<dbReference type="OMA" id="YPAVNGY"/>
<sequence>MQRANRAVTFQELYARARLYMRYHVIISVLLLGAATGLFLLNINSFLRQSGVVVNGSSPPTRRSGADAPYKDESESRSLVKKLTRRAIAENAVPDRLLTVVILTRDRPWSLERLLVSLSAARYDQGVRVNLILRQDLPANGVLCQDTARIIRRLYWPHGSVDHAIEQAPRGPMRMWLGAYAPSGPTDYFLVLEDDMEVSRFYCRWVLAALDRFRLDSTVFAVSASKPELRGRDPLGLGPVQSSIPAGTTHVKYRMPTPDALAPVPRHWNAFRTWAVKMLDSDGFDPTLTEEVDVRDLRPFEIYREMRAIGRQELAWTAFLVRYTFEVGQSTVYPWTPTGASLARSWDEPDALTRHGRGPTSDLLAVWDPALVRWNPRAGVRLDYTGRPMSP</sequence>
<dbReference type="SUPFAM" id="SSF53448">
    <property type="entry name" value="Nucleotide-diphospho-sugar transferases"/>
    <property type="match status" value="1"/>
</dbReference>
<protein>
    <recommendedName>
        <fullName evidence="5">Glycosyl transferase 64 domain-containing protein</fullName>
    </recommendedName>
</protein>
<name>L1IJR3_GUITC</name>
<dbReference type="EnsemblProtists" id="EKX36169">
    <property type="protein sequence ID" value="EKX36169"/>
    <property type="gene ID" value="GUITHDRAFT_117687"/>
</dbReference>
<gene>
    <name evidence="2" type="ORF">GUITHDRAFT_117687</name>
</gene>